<dbReference type="InterPro" id="IPR035549">
    <property type="entry name" value="Bem1/Scd2_SH3_2"/>
</dbReference>
<evidence type="ECO:0000259" key="5">
    <source>
        <dbReference type="PROSITE" id="PS50002"/>
    </source>
</evidence>
<evidence type="ECO:0000313" key="7">
    <source>
        <dbReference type="EMBL" id="KAA8898859.1"/>
    </source>
</evidence>
<dbReference type="GO" id="GO:0051130">
    <property type="term" value="P:positive regulation of cellular component organization"/>
    <property type="evidence" value="ECO:0007669"/>
    <property type="project" value="UniProtKB-ARBA"/>
</dbReference>
<dbReference type="EMBL" id="SWFS01000535">
    <property type="protein sequence ID" value="KAA8898859.1"/>
    <property type="molecule type" value="Genomic_DNA"/>
</dbReference>
<dbReference type="InterPro" id="IPR001683">
    <property type="entry name" value="PX_dom"/>
</dbReference>
<protein>
    <recommendedName>
        <fullName evidence="9">Bud emergence protein 1</fullName>
    </recommendedName>
</protein>
<feature type="compositionally biased region" description="Low complexity" evidence="4">
    <location>
        <begin position="210"/>
        <end position="219"/>
    </location>
</feature>
<evidence type="ECO:0000256" key="3">
    <source>
        <dbReference type="PROSITE-ProRule" id="PRU00192"/>
    </source>
</evidence>
<comment type="caution">
    <text evidence="7">The sequence shown here is derived from an EMBL/GenBank/DDBJ whole genome shotgun (WGS) entry which is preliminary data.</text>
</comment>
<dbReference type="PANTHER" id="PTHR15706:SF2">
    <property type="entry name" value="SH3 AND PX DOMAIN-CONTAINING PROTEIN 2A"/>
    <property type="match status" value="1"/>
</dbReference>
<dbReference type="CDD" id="cd06890">
    <property type="entry name" value="PX_Bem1p"/>
    <property type="match status" value="1"/>
</dbReference>
<feature type="domain" description="PX" evidence="6">
    <location>
        <begin position="220"/>
        <end position="340"/>
    </location>
</feature>
<proteinExistence type="predicted"/>
<feature type="compositionally biased region" description="Polar residues" evidence="4">
    <location>
        <begin position="404"/>
        <end position="436"/>
    </location>
</feature>
<keyword evidence="1 3" id="KW-0728">SH3 domain</keyword>
<dbReference type="InterPro" id="IPR036871">
    <property type="entry name" value="PX_dom_sf"/>
</dbReference>
<feature type="domain" description="SH3" evidence="5">
    <location>
        <begin position="5"/>
        <end position="67"/>
    </location>
</feature>
<dbReference type="SUPFAM" id="SSF54277">
    <property type="entry name" value="CAD &amp; PB1 domains"/>
    <property type="match status" value="1"/>
</dbReference>
<keyword evidence="8" id="KW-1185">Reference proteome</keyword>
<keyword evidence="2" id="KW-0677">Repeat</keyword>
<evidence type="ECO:0000256" key="1">
    <source>
        <dbReference type="ARBA" id="ARBA00022443"/>
    </source>
</evidence>
<dbReference type="FunFam" id="2.30.30.40:FF:000093">
    <property type="entry name" value="Protein kinase activator Bem1"/>
    <property type="match status" value="1"/>
</dbReference>
<evidence type="ECO:0000256" key="4">
    <source>
        <dbReference type="SAM" id="MobiDB-lite"/>
    </source>
</evidence>
<gene>
    <name evidence="7" type="ORF">TRICI_006442</name>
</gene>
<organism evidence="7 8">
    <name type="scientific">Trichomonascus ciferrii</name>
    <dbReference type="NCBI Taxonomy" id="44093"/>
    <lineage>
        <taxon>Eukaryota</taxon>
        <taxon>Fungi</taxon>
        <taxon>Dikarya</taxon>
        <taxon>Ascomycota</taxon>
        <taxon>Saccharomycotina</taxon>
        <taxon>Dipodascomycetes</taxon>
        <taxon>Dipodascales</taxon>
        <taxon>Trichomonascaceae</taxon>
        <taxon>Trichomonascus</taxon>
        <taxon>Trichomonascus ciferrii complex</taxon>
    </lineage>
</organism>
<evidence type="ECO:0000259" key="6">
    <source>
        <dbReference type="PROSITE" id="PS50195"/>
    </source>
</evidence>
<feature type="region of interest" description="Disordered" evidence="4">
    <location>
        <begin position="343"/>
        <end position="445"/>
    </location>
</feature>
<dbReference type="InterPro" id="IPR051228">
    <property type="entry name" value="NADPH_Oxidase/PX-Domain"/>
</dbReference>
<feature type="region of interest" description="Disordered" evidence="4">
    <location>
        <begin position="190"/>
        <end position="219"/>
    </location>
</feature>
<dbReference type="GO" id="GO:1902494">
    <property type="term" value="C:catalytic complex"/>
    <property type="evidence" value="ECO:0007669"/>
    <property type="project" value="UniProtKB-ARBA"/>
</dbReference>
<dbReference type="Gene3D" id="3.10.20.90">
    <property type="entry name" value="Phosphatidylinositol 3-kinase Catalytic Subunit, Chain A, domain 1"/>
    <property type="match status" value="1"/>
</dbReference>
<evidence type="ECO:0000313" key="8">
    <source>
        <dbReference type="Proteomes" id="UP000761534"/>
    </source>
</evidence>
<dbReference type="GO" id="GO:0035091">
    <property type="term" value="F:phosphatidylinositol binding"/>
    <property type="evidence" value="ECO:0007669"/>
    <property type="project" value="InterPro"/>
</dbReference>
<feature type="domain" description="SH3" evidence="5">
    <location>
        <begin position="90"/>
        <end position="152"/>
    </location>
</feature>
<dbReference type="SUPFAM" id="SSF50044">
    <property type="entry name" value="SH3-domain"/>
    <property type="match status" value="2"/>
</dbReference>
<dbReference type="PROSITE" id="PS50002">
    <property type="entry name" value="SH3"/>
    <property type="match status" value="2"/>
</dbReference>
<dbReference type="InterPro" id="IPR035548">
    <property type="entry name" value="Bem1/Scd2_SH3_1"/>
</dbReference>
<dbReference type="GO" id="GO:0060090">
    <property type="term" value="F:molecular adaptor activity"/>
    <property type="evidence" value="ECO:0007669"/>
    <property type="project" value="UniProtKB-ARBA"/>
</dbReference>
<dbReference type="OrthoDB" id="548867at2759"/>
<dbReference type="SUPFAM" id="SSF64268">
    <property type="entry name" value="PX domain"/>
    <property type="match status" value="1"/>
</dbReference>
<sequence>MATTPPKKIIKALYDYNSQGPGELSFKMGDFLYVVGHEDDEEWYEACDPPSNLRGMVPVAYFTVVDNASTKSHHKHSSSTASQGRSSQGRAPLYGVVLYDFVAERPDELQASAGESIIVIAQSNEEWFVAKPIGRLGGPGLIPVSFIEIRDLATGRAVENTEEAVKKAGVPKVEEWKRMAAEYKASSIPLGKFDEAGGPSSSDPHQQMQRSSGGSSHRYSASGYVVSASVDRYAFDGGRYWYLVVAELSNGRYRNLCRYYQDFYDFQIRLLDEFPEEAGRTGKQRTLPFMPGPLTYVNDSISSQRRANLDDYVRNLTMMPTYISRSSTVQQLFALRQGDIETPYLTNTMPQPPTRSSQHSSMVDSVSSVTTGNTSSMHESIHEAPSQTNLPPQTASAAGGASHQRLNSQSTVTDNYHQHTRQQTADSVATGHSSKPSDAGSPGKGGDSAFIKVKIFHDDDLIAIRVPASVTFSNLQSRIAERLSLDSVALLYKDNEQFDEIVDDESLARALGGRNKLVLYAK</sequence>
<dbReference type="SMART" id="SM00312">
    <property type="entry name" value="PX"/>
    <property type="match status" value="1"/>
</dbReference>
<dbReference type="SMART" id="SM00326">
    <property type="entry name" value="SH3"/>
    <property type="match status" value="2"/>
</dbReference>
<name>A0A642UH48_9ASCO</name>
<dbReference type="Pfam" id="PF00787">
    <property type="entry name" value="PX"/>
    <property type="match status" value="1"/>
</dbReference>
<feature type="compositionally biased region" description="Low complexity" evidence="4">
    <location>
        <begin position="356"/>
        <end position="376"/>
    </location>
</feature>
<reference evidence="7" key="1">
    <citation type="journal article" date="2019" name="G3 (Bethesda)">
        <title>Genome Assemblies of Two Rare Opportunistic Yeast Pathogens: Diutina rugosa (syn. Candida rugosa) and Trichomonascus ciferrii (syn. Candida ciferrii).</title>
        <authorList>
            <person name="Mixao V."/>
            <person name="Saus E."/>
            <person name="Hansen A.P."/>
            <person name="Lass-Florl C."/>
            <person name="Gabaldon T."/>
        </authorList>
    </citation>
    <scope>NUCLEOTIDE SEQUENCE</scope>
    <source>
        <strain evidence="7">CBS 4856</strain>
    </source>
</reference>
<dbReference type="Pfam" id="PF00018">
    <property type="entry name" value="SH3_1"/>
    <property type="match status" value="2"/>
</dbReference>
<dbReference type="CDD" id="cd11879">
    <property type="entry name" value="SH3_Bem1p_2"/>
    <property type="match status" value="1"/>
</dbReference>
<feature type="compositionally biased region" description="Polar residues" evidence="4">
    <location>
        <begin position="199"/>
        <end position="209"/>
    </location>
</feature>
<dbReference type="InterPro" id="IPR035550">
    <property type="entry name" value="Bem1/Scd2_PX"/>
</dbReference>
<dbReference type="CDD" id="cd11878">
    <property type="entry name" value="SH3_Bem1p_1"/>
    <property type="match status" value="1"/>
</dbReference>
<dbReference type="PROSITE" id="PS50195">
    <property type="entry name" value="PX"/>
    <property type="match status" value="1"/>
</dbReference>
<dbReference type="PANTHER" id="PTHR15706">
    <property type="entry name" value="SH3 MULTIPLE DOMAIN"/>
    <property type="match status" value="1"/>
</dbReference>
<dbReference type="InterPro" id="IPR036028">
    <property type="entry name" value="SH3-like_dom_sf"/>
</dbReference>
<feature type="compositionally biased region" description="Polar residues" evidence="4">
    <location>
        <begin position="385"/>
        <end position="396"/>
    </location>
</feature>
<accession>A0A642UH48</accession>
<dbReference type="VEuPathDB" id="FungiDB:TRICI_006442"/>
<evidence type="ECO:0000256" key="2">
    <source>
        <dbReference type="ARBA" id="ARBA00022737"/>
    </source>
</evidence>
<evidence type="ECO:0008006" key="9">
    <source>
        <dbReference type="Google" id="ProtNLM"/>
    </source>
</evidence>
<dbReference type="Gene3D" id="2.30.30.40">
    <property type="entry name" value="SH3 Domains"/>
    <property type="match status" value="2"/>
</dbReference>
<dbReference type="Gene3D" id="3.30.1520.10">
    <property type="entry name" value="Phox-like domain"/>
    <property type="match status" value="1"/>
</dbReference>
<dbReference type="AlphaFoldDB" id="A0A642UH48"/>
<dbReference type="Proteomes" id="UP000761534">
    <property type="component" value="Unassembled WGS sequence"/>
</dbReference>
<dbReference type="GO" id="GO:0005938">
    <property type="term" value="C:cell cortex"/>
    <property type="evidence" value="ECO:0007669"/>
    <property type="project" value="UniProtKB-ARBA"/>
</dbReference>
<dbReference type="InterPro" id="IPR001452">
    <property type="entry name" value="SH3_domain"/>
</dbReference>
<dbReference type="GO" id="GO:0030427">
    <property type="term" value="C:site of polarized growth"/>
    <property type="evidence" value="ECO:0007669"/>
    <property type="project" value="UniProtKB-ARBA"/>
</dbReference>